<evidence type="ECO:0000256" key="1">
    <source>
        <dbReference type="ARBA" id="ARBA00022737"/>
    </source>
</evidence>
<dbReference type="InterPro" id="IPR002110">
    <property type="entry name" value="Ankyrin_rpt"/>
</dbReference>
<feature type="repeat" description="ANK" evidence="3">
    <location>
        <begin position="188"/>
        <end position="220"/>
    </location>
</feature>
<evidence type="ECO:0000313" key="5">
    <source>
        <dbReference type="Proteomes" id="UP000278807"/>
    </source>
</evidence>
<evidence type="ECO:0000313" key="4">
    <source>
        <dbReference type="EMBL" id="VDO02661.1"/>
    </source>
</evidence>
<keyword evidence="1" id="KW-0677">Repeat</keyword>
<evidence type="ECO:0000256" key="2">
    <source>
        <dbReference type="ARBA" id="ARBA00023043"/>
    </source>
</evidence>
<reference evidence="6" key="1">
    <citation type="submission" date="2017-02" db="UniProtKB">
        <authorList>
            <consortium name="WormBaseParasite"/>
        </authorList>
    </citation>
    <scope>IDENTIFICATION</scope>
</reference>
<keyword evidence="5" id="KW-1185">Reference proteome</keyword>
<reference evidence="4 5" key="2">
    <citation type="submission" date="2018-11" db="EMBL/GenBank/DDBJ databases">
        <authorList>
            <consortium name="Pathogen Informatics"/>
        </authorList>
    </citation>
    <scope>NUCLEOTIDE SEQUENCE [LARGE SCALE GENOMIC DNA]</scope>
</reference>
<dbReference type="STRING" id="102285.A0A0R3TIB4"/>
<dbReference type="InterPro" id="IPR036770">
    <property type="entry name" value="Ankyrin_rpt-contain_sf"/>
</dbReference>
<name>A0A0R3TIB4_RODNA</name>
<dbReference type="PANTHER" id="PTHR24198:SF165">
    <property type="entry name" value="ANKYRIN REPEAT-CONTAINING PROTEIN-RELATED"/>
    <property type="match status" value="1"/>
</dbReference>
<dbReference type="PANTHER" id="PTHR24198">
    <property type="entry name" value="ANKYRIN REPEAT AND PROTEIN KINASE DOMAIN-CONTAINING PROTEIN"/>
    <property type="match status" value="1"/>
</dbReference>
<dbReference type="SUPFAM" id="SSF48403">
    <property type="entry name" value="Ankyrin repeat"/>
    <property type="match status" value="1"/>
</dbReference>
<proteinExistence type="predicted"/>
<keyword evidence="2 3" id="KW-0040">ANK repeat</keyword>
<dbReference type="PROSITE" id="PS50088">
    <property type="entry name" value="ANK_REPEAT"/>
    <property type="match status" value="2"/>
</dbReference>
<organism evidence="6">
    <name type="scientific">Rodentolepis nana</name>
    <name type="common">Dwarf tapeworm</name>
    <name type="synonym">Hymenolepis nana</name>
    <dbReference type="NCBI Taxonomy" id="102285"/>
    <lineage>
        <taxon>Eukaryota</taxon>
        <taxon>Metazoa</taxon>
        <taxon>Spiralia</taxon>
        <taxon>Lophotrochozoa</taxon>
        <taxon>Platyhelminthes</taxon>
        <taxon>Cestoda</taxon>
        <taxon>Eucestoda</taxon>
        <taxon>Cyclophyllidea</taxon>
        <taxon>Hymenolepididae</taxon>
        <taxon>Rodentolepis</taxon>
    </lineage>
</organism>
<sequence>MLLVKAYIFTADPSSFPDNSTTTTPVMEAVKIKCPYMILLLESYGADLTRTDNIGRNALHHAALGNDMASCIILVGKNCPLDKRDDFGFTPLVLAIKRGNLEMVRYLVKSGAAVYPDNVPLHSMPLIAATYFANIDILSFLLSVPETNERRKDMQMNYALCLAVHISREPLVELLISEEAPLCRWNAGDISPLDFAILDDMHEMASLLLAGGVNVNERDHFGYTPLMH</sequence>
<dbReference type="Proteomes" id="UP000278807">
    <property type="component" value="Unassembled WGS sequence"/>
</dbReference>
<protein>
    <submittedName>
        <fullName evidence="6">ANK_REP_REGION domain-containing protein</fullName>
    </submittedName>
</protein>
<dbReference type="EMBL" id="UZAE01008458">
    <property type="protein sequence ID" value="VDO02661.1"/>
    <property type="molecule type" value="Genomic_DNA"/>
</dbReference>
<dbReference type="Pfam" id="PF12796">
    <property type="entry name" value="Ank_2"/>
    <property type="match status" value="1"/>
</dbReference>
<dbReference type="Gene3D" id="1.25.40.20">
    <property type="entry name" value="Ankyrin repeat-containing domain"/>
    <property type="match status" value="2"/>
</dbReference>
<evidence type="ECO:0000313" key="6">
    <source>
        <dbReference type="WBParaSite" id="HNAJ_0000680501-mRNA-1"/>
    </source>
</evidence>
<gene>
    <name evidence="4" type="ORF">HNAJ_LOCUS6801</name>
</gene>
<accession>A0A0R3TIB4</accession>
<dbReference type="OrthoDB" id="533508at2759"/>
<evidence type="ECO:0000256" key="3">
    <source>
        <dbReference type="PROSITE-ProRule" id="PRU00023"/>
    </source>
</evidence>
<feature type="repeat" description="ANK" evidence="3">
    <location>
        <begin position="87"/>
        <end position="119"/>
    </location>
</feature>
<dbReference type="AlphaFoldDB" id="A0A0R3TIB4"/>
<dbReference type="PROSITE" id="PS50297">
    <property type="entry name" value="ANK_REP_REGION"/>
    <property type="match status" value="1"/>
</dbReference>
<dbReference type="WBParaSite" id="HNAJ_0000680501-mRNA-1">
    <property type="protein sequence ID" value="HNAJ_0000680501-mRNA-1"/>
    <property type="gene ID" value="HNAJ_0000680501"/>
</dbReference>
<dbReference type="SMART" id="SM00248">
    <property type="entry name" value="ANK"/>
    <property type="match status" value="5"/>
</dbReference>